<dbReference type="Proteomes" id="UP001324533">
    <property type="component" value="Chromosome"/>
</dbReference>
<proteinExistence type="predicted"/>
<dbReference type="Gene3D" id="3.90.550.10">
    <property type="entry name" value="Spore Coat Polysaccharide Biosynthesis Protein SpsA, Chain A"/>
    <property type="match status" value="1"/>
</dbReference>
<dbReference type="GO" id="GO:0016757">
    <property type="term" value="F:glycosyltransferase activity"/>
    <property type="evidence" value="ECO:0007669"/>
    <property type="project" value="UniProtKB-KW"/>
</dbReference>
<keyword evidence="4" id="KW-1185">Reference proteome</keyword>
<dbReference type="EC" id="2.4.-.-" evidence="3"/>
<dbReference type="SUPFAM" id="SSF53448">
    <property type="entry name" value="Nucleotide-diphospho-sugar transferases"/>
    <property type="match status" value="1"/>
</dbReference>
<dbReference type="InterPro" id="IPR001173">
    <property type="entry name" value="Glyco_trans_2-like"/>
</dbReference>
<name>A0ABZ0VBX4_9MICO</name>
<dbReference type="PANTHER" id="PTHR22916">
    <property type="entry name" value="GLYCOSYLTRANSFERASE"/>
    <property type="match status" value="1"/>
</dbReference>
<dbReference type="Pfam" id="PF22181">
    <property type="entry name" value="TarS_linker"/>
    <property type="match status" value="1"/>
</dbReference>
<dbReference type="EMBL" id="CP139779">
    <property type="protein sequence ID" value="WQB71141.1"/>
    <property type="molecule type" value="Genomic_DNA"/>
</dbReference>
<sequence length="514" mass="56661">MAIRVSVVVPVYRPGGAIDPLIASLDRQTIPSDEFEVLLCDDGSGEQTVEQLAGIAADRPNVRVLSLPHTGWPGTPRNHGIDAAAGTYVQFVDQDDYLFDAALERLCDFADRNGSDVVVGREVGVGRRIPRRIFRRDVPRATLGEDPLLEMLTPHKLFRTAFLREHGIRYPDGKVRLEDHLFVMRAYFASRTISILSSEPCYAWVRHPGSASSSRIDPDQYFPHLANVLALVEAHVEQVDLRDQLLRHWYRGKILRRIAGRRLINYSQAYRTRFFDASRPLVRRWVDDGVEAGLPPAERVRSRLLRADRRDDLADFARWESELRCRVTVTSARWTRGGGLALALSVGVMHGEADAAVSLSAGDAGDWTADLSLRPFRDALIEAAADAGRDRVAVSVRTDRGVSPVAKGSRPTREGVRLVIDPQRAFAGEAGAGGTLVASVRCAGWAFDVPLTADQGVLAEVRNSPILAGRPLRLEAGDDGAVRVHREPSRGRGREVLARTVRAARARLGPVRGR</sequence>
<organism evidence="3 4">
    <name type="scientific">Microbacterium invictum</name>
    <dbReference type="NCBI Taxonomy" id="515415"/>
    <lineage>
        <taxon>Bacteria</taxon>
        <taxon>Bacillati</taxon>
        <taxon>Actinomycetota</taxon>
        <taxon>Actinomycetes</taxon>
        <taxon>Micrococcales</taxon>
        <taxon>Microbacteriaceae</taxon>
        <taxon>Microbacterium</taxon>
    </lineage>
</organism>
<evidence type="ECO:0000259" key="2">
    <source>
        <dbReference type="Pfam" id="PF22181"/>
    </source>
</evidence>
<dbReference type="RefSeq" id="WP_322411259.1">
    <property type="nucleotide sequence ID" value="NZ_CP139779.1"/>
</dbReference>
<dbReference type="InterPro" id="IPR029044">
    <property type="entry name" value="Nucleotide-diphossugar_trans"/>
</dbReference>
<feature type="domain" description="TarS/TarP linker" evidence="2">
    <location>
        <begin position="218"/>
        <end position="317"/>
    </location>
</feature>
<keyword evidence="3" id="KW-0328">Glycosyltransferase</keyword>
<feature type="domain" description="Glycosyltransferase 2-like" evidence="1">
    <location>
        <begin position="6"/>
        <end position="125"/>
    </location>
</feature>
<dbReference type="InterPro" id="IPR054028">
    <property type="entry name" value="TarS/TarP_linker"/>
</dbReference>
<reference evidence="3 4" key="1">
    <citation type="submission" date="2023-06" db="EMBL/GenBank/DDBJ databases">
        <title>Rock-solubilizing bacteria, Microbacterium invictum, promotes re-establishment of vegetation in rocky wasteland by accelerating rock bio-weathering and reshaping soil bacterial community.</title>
        <authorList>
            <person name="Liu C."/>
        </authorList>
    </citation>
    <scope>NUCLEOTIDE SEQUENCE [LARGE SCALE GENOMIC DNA]</scope>
    <source>
        <strain evidence="3 4">X-18</strain>
    </source>
</reference>
<keyword evidence="3" id="KW-0808">Transferase</keyword>
<accession>A0ABZ0VBX4</accession>
<evidence type="ECO:0000313" key="3">
    <source>
        <dbReference type="EMBL" id="WQB71141.1"/>
    </source>
</evidence>
<protein>
    <submittedName>
        <fullName evidence="3">Glycosyltransferase family 2 protein</fullName>
        <ecNumber evidence="3">2.4.-.-</ecNumber>
    </submittedName>
</protein>
<evidence type="ECO:0000313" key="4">
    <source>
        <dbReference type="Proteomes" id="UP001324533"/>
    </source>
</evidence>
<dbReference type="PANTHER" id="PTHR22916:SF3">
    <property type="entry name" value="UDP-GLCNAC:BETAGAL BETA-1,3-N-ACETYLGLUCOSAMINYLTRANSFERASE-LIKE PROTEIN 1"/>
    <property type="match status" value="1"/>
</dbReference>
<evidence type="ECO:0000259" key="1">
    <source>
        <dbReference type="Pfam" id="PF00535"/>
    </source>
</evidence>
<gene>
    <name evidence="3" type="ORF">T9R20_04015</name>
</gene>
<dbReference type="CDD" id="cd00761">
    <property type="entry name" value="Glyco_tranf_GTA_type"/>
    <property type="match status" value="1"/>
</dbReference>
<dbReference type="Pfam" id="PF00535">
    <property type="entry name" value="Glycos_transf_2"/>
    <property type="match status" value="1"/>
</dbReference>